<dbReference type="AlphaFoldDB" id="A0A6I4IIE9"/>
<keyword evidence="6" id="KW-1185">Reference proteome</keyword>
<sequence>MKNIILGCFSLLFLIACSSDSSSNEINNDNFNRTELLTNWADNIIIPRYENYQAKVVLLHSKVSTFVSTPDQTNLDEVRIAWLEAYKAYQYVGMFSIGKAELINLNSTVNIYPTNQAGIQTNITNGGYNFALLSQYDKQGLPAIDYMINGLANTDAEIIAFYETNTDATKYKQYLSDLTNQLKVNIDAVVTDWNGTYRNTFISSNGNSVSSSTNKMVNSFIKYYEKDIRLGKVGYPCGAFVNDGNKYPEIVEAYFKNDVSKLLLEESIKASQDFFNGKYFNATTEGSSLKSYLDYLNAKRDGQNLSAIINNQFQTILTVNNPIDNSYSNQINSNNVKMVELYDALQLNIVYLKLDMMQALNITVDYVDNDGD</sequence>
<evidence type="ECO:0000256" key="1">
    <source>
        <dbReference type="ARBA" id="ARBA00004196"/>
    </source>
</evidence>
<evidence type="ECO:0000256" key="2">
    <source>
        <dbReference type="ARBA" id="ARBA00022729"/>
    </source>
</evidence>
<feature type="chain" id="PRO_5026034659" evidence="3">
    <location>
        <begin position="24"/>
        <end position="372"/>
    </location>
</feature>
<dbReference type="Proteomes" id="UP000431264">
    <property type="component" value="Unassembled WGS sequence"/>
</dbReference>
<dbReference type="CDD" id="cd14659">
    <property type="entry name" value="Imelysin-like_IPPA"/>
    <property type="match status" value="1"/>
</dbReference>
<dbReference type="Gene3D" id="1.20.1420.20">
    <property type="entry name" value="M75 peptidase, HXXE motif"/>
    <property type="match status" value="1"/>
</dbReference>
<evidence type="ECO:0000256" key="3">
    <source>
        <dbReference type="SAM" id="SignalP"/>
    </source>
</evidence>
<accession>A0A6I4IIE9</accession>
<evidence type="ECO:0000259" key="4">
    <source>
        <dbReference type="Pfam" id="PF09375"/>
    </source>
</evidence>
<reference evidence="6" key="1">
    <citation type="submission" date="2019-05" db="EMBL/GenBank/DDBJ databases">
        <title>Flavobacterium profundi sp. nov., isolated from a deep-sea seamount.</title>
        <authorList>
            <person name="Zhang D.-C."/>
        </authorList>
    </citation>
    <scope>NUCLEOTIDE SEQUENCE [LARGE SCALE GENOMIC DNA]</scope>
    <source>
        <strain evidence="6">TP390</strain>
    </source>
</reference>
<dbReference type="PROSITE" id="PS51257">
    <property type="entry name" value="PROKAR_LIPOPROTEIN"/>
    <property type="match status" value="1"/>
</dbReference>
<dbReference type="Pfam" id="PF09375">
    <property type="entry name" value="Peptidase_M75"/>
    <property type="match status" value="1"/>
</dbReference>
<evidence type="ECO:0000313" key="6">
    <source>
        <dbReference type="Proteomes" id="UP000431264"/>
    </source>
</evidence>
<keyword evidence="2 3" id="KW-0732">Signal</keyword>
<feature type="signal peptide" evidence="3">
    <location>
        <begin position="1"/>
        <end position="23"/>
    </location>
</feature>
<dbReference type="GO" id="GO:0030313">
    <property type="term" value="C:cell envelope"/>
    <property type="evidence" value="ECO:0007669"/>
    <property type="project" value="UniProtKB-SubCell"/>
</dbReference>
<dbReference type="RefSeq" id="WP_140997756.1">
    <property type="nucleotide sequence ID" value="NZ_VDCZ01000006.1"/>
</dbReference>
<protein>
    <submittedName>
        <fullName evidence="5">Iron-regulated protein A</fullName>
    </submittedName>
</protein>
<evidence type="ECO:0000313" key="5">
    <source>
        <dbReference type="EMBL" id="MVO09374.1"/>
    </source>
</evidence>
<feature type="domain" description="Imelysin-like" evidence="4">
    <location>
        <begin position="45"/>
        <end position="345"/>
    </location>
</feature>
<dbReference type="InterPro" id="IPR034984">
    <property type="entry name" value="Imelysin-like_IPPA"/>
</dbReference>
<dbReference type="InterPro" id="IPR038352">
    <property type="entry name" value="Imelysin_sf"/>
</dbReference>
<dbReference type="EMBL" id="WQLW01000006">
    <property type="protein sequence ID" value="MVO09374.1"/>
    <property type="molecule type" value="Genomic_DNA"/>
</dbReference>
<dbReference type="InterPro" id="IPR018976">
    <property type="entry name" value="Imelysin-like"/>
</dbReference>
<comment type="caution">
    <text evidence="5">The sequence shown here is derived from an EMBL/GenBank/DDBJ whole genome shotgun (WGS) entry which is preliminary data.</text>
</comment>
<dbReference type="OrthoDB" id="650514at2"/>
<comment type="subcellular location">
    <subcellularLocation>
        <location evidence="1">Cell envelope</location>
    </subcellularLocation>
</comment>
<organism evidence="5 6">
    <name type="scientific">Flavobacterium profundi</name>
    <dbReference type="NCBI Taxonomy" id="1774945"/>
    <lineage>
        <taxon>Bacteria</taxon>
        <taxon>Pseudomonadati</taxon>
        <taxon>Bacteroidota</taxon>
        <taxon>Flavobacteriia</taxon>
        <taxon>Flavobacteriales</taxon>
        <taxon>Flavobacteriaceae</taxon>
        <taxon>Flavobacterium</taxon>
    </lineage>
</organism>
<gene>
    <name evidence="5" type="ORF">GOQ30_09410</name>
</gene>
<proteinExistence type="predicted"/>
<name>A0A6I4IIE9_9FLAO</name>